<dbReference type="Proteomes" id="UP000094801">
    <property type="component" value="Unassembled WGS sequence"/>
</dbReference>
<keyword evidence="2" id="KW-1185">Reference proteome</keyword>
<accession>A0A1E4SSJ5</accession>
<protein>
    <submittedName>
        <fullName evidence="1">Uncharacterized protein</fullName>
    </submittedName>
</protein>
<reference evidence="2" key="1">
    <citation type="submission" date="2016-04" db="EMBL/GenBank/DDBJ databases">
        <title>Comparative genomics of biotechnologically important yeasts.</title>
        <authorList>
            <consortium name="DOE Joint Genome Institute"/>
            <person name="Riley R."/>
            <person name="Haridas S."/>
            <person name="Wolfe K.H."/>
            <person name="Lopes M.R."/>
            <person name="Hittinger C.T."/>
            <person name="Goker M."/>
            <person name="Salamov A."/>
            <person name="Wisecaver J."/>
            <person name="Long T.M."/>
            <person name="Aerts A.L."/>
            <person name="Barry K."/>
            <person name="Choi C."/>
            <person name="Clum A."/>
            <person name="Coughlan A.Y."/>
            <person name="Deshpande S."/>
            <person name="Douglass A.P."/>
            <person name="Hanson S.J."/>
            <person name="Klenk H.-P."/>
            <person name="Labutti K."/>
            <person name="Lapidus A."/>
            <person name="Lindquist E."/>
            <person name="Lipzen A."/>
            <person name="Meier-Kolthoff J.P."/>
            <person name="Ohm R.A."/>
            <person name="Otillar R.P."/>
            <person name="Pangilinan J."/>
            <person name="Peng Y."/>
            <person name="Rokas A."/>
            <person name="Rosa C.A."/>
            <person name="Scheuner C."/>
            <person name="Sibirny A.A."/>
            <person name="Slot J.C."/>
            <person name="Stielow J.B."/>
            <person name="Sun H."/>
            <person name="Kurtzman C.P."/>
            <person name="Blackwell M."/>
            <person name="Grigoriev I.V."/>
            <person name="Jeffries T.W."/>
        </authorList>
    </citation>
    <scope>NUCLEOTIDE SEQUENCE [LARGE SCALE GENOMIC DNA]</scope>
    <source>
        <strain evidence="2">NRRL YB-2248</strain>
    </source>
</reference>
<evidence type="ECO:0000313" key="2">
    <source>
        <dbReference type="Proteomes" id="UP000094801"/>
    </source>
</evidence>
<proteinExistence type="predicted"/>
<evidence type="ECO:0000313" key="1">
    <source>
        <dbReference type="EMBL" id="ODV82489.1"/>
    </source>
</evidence>
<dbReference type="EMBL" id="KV453903">
    <property type="protein sequence ID" value="ODV82489.1"/>
    <property type="molecule type" value="Genomic_DNA"/>
</dbReference>
<name>A0A1E4SSJ5_9ASCO</name>
<organism evidence="1 2">
    <name type="scientific">[Candida] arabinofermentans NRRL YB-2248</name>
    <dbReference type="NCBI Taxonomy" id="983967"/>
    <lineage>
        <taxon>Eukaryota</taxon>
        <taxon>Fungi</taxon>
        <taxon>Dikarya</taxon>
        <taxon>Ascomycota</taxon>
        <taxon>Saccharomycotina</taxon>
        <taxon>Pichiomycetes</taxon>
        <taxon>Pichiales</taxon>
        <taxon>Pichiaceae</taxon>
        <taxon>Ogataea</taxon>
        <taxon>Ogataea/Candida clade</taxon>
    </lineage>
</organism>
<dbReference type="STRING" id="983967.A0A1E4SSJ5"/>
<dbReference type="AlphaFoldDB" id="A0A1E4SSJ5"/>
<sequence>MELKICLPEGDYIITAVTDSSNTAETIAVTYEDHLIDSTEAQYYIIDSGESFADLNQLLAVRSRAFIPNERSLVSVRP</sequence>
<gene>
    <name evidence="1" type="ORF">CANARDRAFT_10519</name>
</gene>